<dbReference type="STRING" id="555088.DealDRAFT_1317"/>
<evidence type="ECO:0000259" key="6">
    <source>
        <dbReference type="Pfam" id="PF12698"/>
    </source>
</evidence>
<keyword evidence="8" id="KW-1185">Reference proteome</keyword>
<comment type="caution">
    <text evidence="7">The sequence shown here is derived from an EMBL/GenBank/DDBJ whole genome shotgun (WGS) entry which is preliminary data.</text>
</comment>
<organism evidence="7 8">
    <name type="scientific">Dethiobacter alkaliphilus AHT 1</name>
    <dbReference type="NCBI Taxonomy" id="555088"/>
    <lineage>
        <taxon>Bacteria</taxon>
        <taxon>Bacillati</taxon>
        <taxon>Bacillota</taxon>
        <taxon>Dethiobacteria</taxon>
        <taxon>Dethiobacterales</taxon>
        <taxon>Dethiobacteraceae</taxon>
        <taxon>Dethiobacter</taxon>
    </lineage>
</organism>
<evidence type="ECO:0000313" key="8">
    <source>
        <dbReference type="Proteomes" id="UP000006443"/>
    </source>
</evidence>
<dbReference type="PANTHER" id="PTHR30294:SF29">
    <property type="entry name" value="MULTIDRUG ABC TRANSPORTER PERMEASE YBHS-RELATED"/>
    <property type="match status" value="1"/>
</dbReference>
<dbReference type="EMBL" id="ACJM01000005">
    <property type="protein sequence ID" value="EEG78018.1"/>
    <property type="molecule type" value="Genomic_DNA"/>
</dbReference>
<dbReference type="Proteomes" id="UP000006443">
    <property type="component" value="Unassembled WGS sequence"/>
</dbReference>
<dbReference type="InterPro" id="IPR013525">
    <property type="entry name" value="ABC2_TM"/>
</dbReference>
<evidence type="ECO:0000313" key="7">
    <source>
        <dbReference type="EMBL" id="EEG78018.1"/>
    </source>
</evidence>
<reference evidence="7 8" key="1">
    <citation type="submission" date="2009-02" db="EMBL/GenBank/DDBJ databases">
        <title>Sequencing of the draft genome and assembly of Dethiobacter alkaliphilus AHT 1.</title>
        <authorList>
            <consortium name="US DOE Joint Genome Institute (JGI-PGF)"/>
            <person name="Lucas S."/>
            <person name="Copeland A."/>
            <person name="Lapidus A."/>
            <person name="Glavina del Rio T."/>
            <person name="Dalin E."/>
            <person name="Tice H."/>
            <person name="Bruce D."/>
            <person name="Goodwin L."/>
            <person name="Pitluck S."/>
            <person name="Larimer F."/>
            <person name="Land M.L."/>
            <person name="Hauser L."/>
            <person name="Muyzer G."/>
        </authorList>
    </citation>
    <scope>NUCLEOTIDE SEQUENCE [LARGE SCALE GENOMIC DNA]</scope>
    <source>
        <strain evidence="7 8">AHT 1</strain>
    </source>
</reference>
<proteinExistence type="predicted"/>
<comment type="subcellular location">
    <subcellularLocation>
        <location evidence="1">Cell membrane</location>
        <topology evidence="1">Multi-pass membrane protein</topology>
    </subcellularLocation>
</comment>
<dbReference type="AlphaFoldDB" id="C0GFQ8"/>
<accession>C0GFQ8</accession>
<dbReference type="InterPro" id="IPR051449">
    <property type="entry name" value="ABC-2_transporter_component"/>
</dbReference>
<feature type="domain" description="ABC-2 type transporter transmembrane" evidence="6">
    <location>
        <begin position="48"/>
        <end position="226"/>
    </location>
</feature>
<keyword evidence="5" id="KW-0472">Membrane</keyword>
<evidence type="ECO:0000256" key="5">
    <source>
        <dbReference type="ARBA" id="ARBA00023136"/>
    </source>
</evidence>
<dbReference type="eggNOG" id="COG0842">
    <property type="taxonomic scope" value="Bacteria"/>
</dbReference>
<evidence type="ECO:0000256" key="4">
    <source>
        <dbReference type="ARBA" id="ARBA00022989"/>
    </source>
</evidence>
<dbReference type="RefSeq" id="WP_008515967.1">
    <property type="nucleotide sequence ID" value="NZ_ACJM01000005.1"/>
</dbReference>
<dbReference type="GO" id="GO:0140359">
    <property type="term" value="F:ABC-type transporter activity"/>
    <property type="evidence" value="ECO:0007669"/>
    <property type="project" value="InterPro"/>
</dbReference>
<evidence type="ECO:0000256" key="3">
    <source>
        <dbReference type="ARBA" id="ARBA00022692"/>
    </source>
</evidence>
<dbReference type="OrthoDB" id="3182222at2"/>
<keyword evidence="3" id="KW-0812">Transmembrane</keyword>
<keyword evidence="2" id="KW-1003">Cell membrane</keyword>
<sequence length="238" mass="25886">MNMGRISAIFIKEAQDIRTNMNLLTMFVIPVALTMIYKNFIPEMPDGFALGMGLLFLATLVGMYVPAMTIAEEKEKRTLEVLTLSPAKPAEVFVGKGLLTFVSVLLTMVVLLLVVGSEAGTLPVIVVGMTLTAVVCIFIGMLIGLLSQNQMATGVVGMPVYMVFMLVPLLASHEPQDFIGTLAGFLPTHHFFQMLRLTLDEGQGLAQMGPQLAFLSASILVAFLLLMVVYRRKGLEQS</sequence>
<protein>
    <submittedName>
        <fullName evidence="7">ABC-2 type transporter</fullName>
    </submittedName>
</protein>
<name>C0GFQ8_DETAL</name>
<dbReference type="Pfam" id="PF12698">
    <property type="entry name" value="ABC2_membrane_3"/>
    <property type="match status" value="1"/>
</dbReference>
<evidence type="ECO:0000256" key="2">
    <source>
        <dbReference type="ARBA" id="ARBA00022475"/>
    </source>
</evidence>
<gene>
    <name evidence="7" type="ORF">DealDRAFT_1317</name>
</gene>
<dbReference type="GO" id="GO:0005886">
    <property type="term" value="C:plasma membrane"/>
    <property type="evidence" value="ECO:0007669"/>
    <property type="project" value="UniProtKB-SubCell"/>
</dbReference>
<keyword evidence="4" id="KW-1133">Transmembrane helix</keyword>
<evidence type="ECO:0000256" key="1">
    <source>
        <dbReference type="ARBA" id="ARBA00004651"/>
    </source>
</evidence>
<dbReference type="PANTHER" id="PTHR30294">
    <property type="entry name" value="MEMBRANE COMPONENT OF ABC TRANSPORTER YHHJ-RELATED"/>
    <property type="match status" value="1"/>
</dbReference>